<dbReference type="InterPro" id="IPR013087">
    <property type="entry name" value="Znf_C2H2_type"/>
</dbReference>
<dbReference type="EMBL" id="CVRI01000058">
    <property type="protein sequence ID" value="CRL02670.1"/>
    <property type="molecule type" value="Genomic_DNA"/>
</dbReference>
<feature type="domain" description="C2H2-type" evidence="11">
    <location>
        <begin position="390"/>
        <end position="417"/>
    </location>
</feature>
<evidence type="ECO:0000256" key="1">
    <source>
        <dbReference type="ARBA" id="ARBA00004123"/>
    </source>
</evidence>
<dbReference type="PROSITE" id="PS00028">
    <property type="entry name" value="ZINC_FINGER_C2H2_1"/>
    <property type="match status" value="9"/>
</dbReference>
<dbReference type="Gene3D" id="3.30.160.60">
    <property type="entry name" value="Classic Zinc Finger"/>
    <property type="match status" value="8"/>
</dbReference>
<dbReference type="GO" id="GO:0000978">
    <property type="term" value="F:RNA polymerase II cis-regulatory region sequence-specific DNA binding"/>
    <property type="evidence" value="ECO:0007669"/>
    <property type="project" value="TreeGrafter"/>
</dbReference>
<organism evidence="12 13">
    <name type="scientific">Clunio marinus</name>
    <dbReference type="NCBI Taxonomy" id="568069"/>
    <lineage>
        <taxon>Eukaryota</taxon>
        <taxon>Metazoa</taxon>
        <taxon>Ecdysozoa</taxon>
        <taxon>Arthropoda</taxon>
        <taxon>Hexapoda</taxon>
        <taxon>Insecta</taxon>
        <taxon>Pterygota</taxon>
        <taxon>Neoptera</taxon>
        <taxon>Endopterygota</taxon>
        <taxon>Diptera</taxon>
        <taxon>Nematocera</taxon>
        <taxon>Chironomoidea</taxon>
        <taxon>Chironomidae</taxon>
        <taxon>Clunio</taxon>
    </lineage>
</organism>
<evidence type="ECO:0000256" key="5">
    <source>
        <dbReference type="ARBA" id="ARBA00022833"/>
    </source>
</evidence>
<evidence type="ECO:0000256" key="4">
    <source>
        <dbReference type="ARBA" id="ARBA00022771"/>
    </source>
</evidence>
<dbReference type="GO" id="GO:0001227">
    <property type="term" value="F:DNA-binding transcription repressor activity, RNA polymerase II-specific"/>
    <property type="evidence" value="ECO:0007669"/>
    <property type="project" value="TreeGrafter"/>
</dbReference>
<keyword evidence="8" id="KW-0539">Nucleus</keyword>
<evidence type="ECO:0000256" key="10">
    <source>
        <dbReference type="SAM" id="MobiDB-lite"/>
    </source>
</evidence>
<evidence type="ECO:0000256" key="6">
    <source>
        <dbReference type="ARBA" id="ARBA00023015"/>
    </source>
</evidence>
<keyword evidence="13" id="KW-1185">Reference proteome</keyword>
<feature type="domain" description="C2H2-type" evidence="11">
    <location>
        <begin position="335"/>
        <end position="362"/>
    </location>
</feature>
<proteinExistence type="predicted"/>
<feature type="domain" description="C2H2-type" evidence="11">
    <location>
        <begin position="446"/>
        <end position="474"/>
    </location>
</feature>
<dbReference type="OrthoDB" id="6077919at2759"/>
<dbReference type="STRING" id="568069.A0A1J1IU71"/>
<keyword evidence="7" id="KW-0804">Transcription</keyword>
<dbReference type="InterPro" id="IPR012934">
    <property type="entry name" value="Znf_AD"/>
</dbReference>
<dbReference type="SMART" id="SM00868">
    <property type="entry name" value="zf-AD"/>
    <property type="match status" value="1"/>
</dbReference>
<feature type="domain" description="C2H2-type" evidence="11">
    <location>
        <begin position="418"/>
        <end position="445"/>
    </location>
</feature>
<evidence type="ECO:0000313" key="13">
    <source>
        <dbReference type="Proteomes" id="UP000183832"/>
    </source>
</evidence>
<evidence type="ECO:0000256" key="3">
    <source>
        <dbReference type="ARBA" id="ARBA00022737"/>
    </source>
</evidence>
<keyword evidence="4 9" id="KW-0863">Zinc-finger</keyword>
<evidence type="ECO:0000256" key="2">
    <source>
        <dbReference type="ARBA" id="ARBA00022723"/>
    </source>
</evidence>
<dbReference type="PANTHER" id="PTHR24399:SF70">
    <property type="entry name" value="C2H2-TYPE DOMAIN-CONTAINING PROTEIN"/>
    <property type="match status" value="1"/>
</dbReference>
<dbReference type="GO" id="GO:0005654">
    <property type="term" value="C:nucleoplasm"/>
    <property type="evidence" value="ECO:0007669"/>
    <property type="project" value="TreeGrafter"/>
</dbReference>
<dbReference type="FunFam" id="3.30.160.60:FF:000012">
    <property type="entry name" value="RB-associated KRAB zinc finger protein-like"/>
    <property type="match status" value="1"/>
</dbReference>
<keyword evidence="5" id="KW-0862">Zinc</keyword>
<accession>A0A1J1IU71</accession>
<evidence type="ECO:0000256" key="7">
    <source>
        <dbReference type="ARBA" id="ARBA00023163"/>
    </source>
</evidence>
<dbReference type="PROSITE" id="PS50157">
    <property type="entry name" value="ZINC_FINGER_C2H2_2"/>
    <property type="match status" value="8"/>
</dbReference>
<dbReference type="PANTHER" id="PTHR24399">
    <property type="entry name" value="ZINC FINGER AND BTB DOMAIN-CONTAINING"/>
    <property type="match status" value="1"/>
</dbReference>
<name>A0A1J1IU71_9DIPT</name>
<dbReference type="Proteomes" id="UP000183832">
    <property type="component" value="Unassembled WGS sequence"/>
</dbReference>
<gene>
    <name evidence="12" type="ORF">CLUMA_CG015854</name>
</gene>
<dbReference type="Pfam" id="PF00096">
    <property type="entry name" value="zf-C2H2"/>
    <property type="match status" value="4"/>
</dbReference>
<keyword evidence="6" id="KW-0805">Transcription regulation</keyword>
<protein>
    <submittedName>
        <fullName evidence="12">CLUMA_CG015854, isoform A</fullName>
    </submittedName>
</protein>
<dbReference type="SUPFAM" id="SSF57667">
    <property type="entry name" value="beta-beta-alpha zinc fingers"/>
    <property type="match status" value="5"/>
</dbReference>
<evidence type="ECO:0000313" key="12">
    <source>
        <dbReference type="EMBL" id="CRL02670.1"/>
    </source>
</evidence>
<sequence length="502" mass="57694">MDIVESLCCLCADDLDDPILLERCEGLTEIQKLVDHPLKLNSHICMSCFLLLSSIRKFSIQFQKTQKLFTFLLTMFDPAIELDLNELRKQYGLDLDDKADKSTESVDLSLDIKDEFMNSQALSCGDHAFNELEDFGEISTMSPPESNFVIDVEVKEEEEQTLKMQVDDNQDEDLNSKTETSSDGHINFTCHICQEELKTFYSLKNHYKREHQTNPQMTCSCGATVTSKSQILIHRKMHMTKNLFSCKFCDKIYSHQQSLQSHMRRTHPDTKNSSFLCLICPKQFDTERKLKVHNQSHLPDEKKMIHPCPYCDKRFTKSVNIQAHVRSIHQMERPFLCSECGKCFSTKGALKEHHVIHSDTYPYQCSFCPKKFKNLPRLKTHEDIHNPTQYICNICGISLNTKRTLKMHMVVHSDQKRYKCQCCGSSFKRSKALKNHLILHSGLRPYSCPFCDKTFANGSNCRSHKKKAHPAELAALEASGKVLNSAPNIPSLEQLQPKVQQV</sequence>
<dbReference type="SMART" id="SM00355">
    <property type="entry name" value="ZnF_C2H2"/>
    <property type="match status" value="10"/>
</dbReference>
<feature type="domain" description="C2H2-type" evidence="11">
    <location>
        <begin position="244"/>
        <end position="272"/>
    </location>
</feature>
<comment type="subcellular location">
    <subcellularLocation>
        <location evidence="1">Nucleus</location>
    </subcellularLocation>
</comment>
<feature type="domain" description="C2H2-type" evidence="11">
    <location>
        <begin position="363"/>
        <end position="390"/>
    </location>
</feature>
<dbReference type="AlphaFoldDB" id="A0A1J1IU71"/>
<evidence type="ECO:0000259" key="11">
    <source>
        <dbReference type="PROSITE" id="PS50157"/>
    </source>
</evidence>
<feature type="domain" description="C2H2-type" evidence="11">
    <location>
        <begin position="306"/>
        <end position="334"/>
    </location>
</feature>
<dbReference type="GO" id="GO:0008270">
    <property type="term" value="F:zinc ion binding"/>
    <property type="evidence" value="ECO:0007669"/>
    <property type="project" value="UniProtKB-KW"/>
</dbReference>
<feature type="region of interest" description="Disordered" evidence="10">
    <location>
        <begin position="159"/>
        <end position="180"/>
    </location>
</feature>
<reference evidence="12 13" key="1">
    <citation type="submission" date="2015-04" db="EMBL/GenBank/DDBJ databases">
        <authorList>
            <person name="Syromyatnikov M.Y."/>
            <person name="Popov V.N."/>
        </authorList>
    </citation>
    <scope>NUCLEOTIDE SEQUENCE [LARGE SCALE GENOMIC DNA]</scope>
</reference>
<keyword evidence="2" id="KW-0479">Metal-binding</keyword>
<evidence type="ECO:0000256" key="9">
    <source>
        <dbReference type="PROSITE-ProRule" id="PRU00042"/>
    </source>
</evidence>
<dbReference type="InterPro" id="IPR036236">
    <property type="entry name" value="Znf_C2H2_sf"/>
</dbReference>
<keyword evidence="3" id="KW-0677">Repeat</keyword>
<feature type="domain" description="C2H2-type" evidence="11">
    <location>
        <begin position="275"/>
        <end position="302"/>
    </location>
</feature>
<evidence type="ECO:0000256" key="8">
    <source>
        <dbReference type="ARBA" id="ARBA00023242"/>
    </source>
</evidence>